<proteinExistence type="predicted"/>
<gene>
    <name evidence="2" type="ORF">PCASD_21120</name>
</gene>
<evidence type="ECO:0000313" key="2">
    <source>
        <dbReference type="EMBL" id="PLW25903.1"/>
    </source>
</evidence>
<dbReference type="EMBL" id="PGCI01000499">
    <property type="protein sequence ID" value="PLW25903.1"/>
    <property type="molecule type" value="Genomic_DNA"/>
</dbReference>
<dbReference type="PANTHER" id="PTHR45786">
    <property type="entry name" value="DNA BINDING PROTEIN-LIKE"/>
    <property type="match status" value="1"/>
</dbReference>
<evidence type="ECO:0000259" key="1">
    <source>
        <dbReference type="Pfam" id="PF14214"/>
    </source>
</evidence>
<dbReference type="InterPro" id="IPR025476">
    <property type="entry name" value="Helitron_helicase-like"/>
</dbReference>
<comment type="caution">
    <text evidence="2">The sequence shown here is derived from an EMBL/GenBank/DDBJ whole genome shotgun (WGS) entry which is preliminary data.</text>
</comment>
<organism evidence="2 3">
    <name type="scientific">Puccinia coronata f. sp. avenae</name>
    <dbReference type="NCBI Taxonomy" id="200324"/>
    <lineage>
        <taxon>Eukaryota</taxon>
        <taxon>Fungi</taxon>
        <taxon>Dikarya</taxon>
        <taxon>Basidiomycota</taxon>
        <taxon>Pucciniomycotina</taxon>
        <taxon>Pucciniomycetes</taxon>
        <taxon>Pucciniales</taxon>
        <taxon>Pucciniaceae</taxon>
        <taxon>Puccinia</taxon>
    </lineage>
</organism>
<name>A0A2N5TK96_9BASI</name>
<reference evidence="2 3" key="1">
    <citation type="submission" date="2017-11" db="EMBL/GenBank/DDBJ databases">
        <title>De novo assembly and phasing of dikaryotic genomes from two isolates of Puccinia coronata f. sp. avenae, the causal agent of oat crown rust.</title>
        <authorList>
            <person name="Miller M.E."/>
            <person name="Zhang Y."/>
            <person name="Omidvar V."/>
            <person name="Sperschneider J."/>
            <person name="Schwessinger B."/>
            <person name="Raley C."/>
            <person name="Palmer J.M."/>
            <person name="Garnica D."/>
            <person name="Upadhyaya N."/>
            <person name="Rathjen J."/>
            <person name="Taylor J.M."/>
            <person name="Park R.F."/>
            <person name="Dodds P.N."/>
            <person name="Hirsch C.D."/>
            <person name="Kianian S.F."/>
            <person name="Figueroa M."/>
        </authorList>
    </citation>
    <scope>NUCLEOTIDE SEQUENCE [LARGE SCALE GENOMIC DNA]</scope>
    <source>
        <strain evidence="2">12SD80</strain>
    </source>
</reference>
<evidence type="ECO:0000313" key="3">
    <source>
        <dbReference type="Proteomes" id="UP000235392"/>
    </source>
</evidence>
<dbReference type="Proteomes" id="UP000235392">
    <property type="component" value="Unassembled WGS sequence"/>
</dbReference>
<sequence length="476" mass="53741">MPSLPDWLEDLFTGSTYEHHSFQRLTRVYNNAISFTSLGGDFKPILNRKNGPTVVTIKGGLFHKIGTVLPADGQLPAFAQIFVVGQGGAEEAATRLAMATNGGSSTYRGKWKLDPTIVEKLQDFLYSYNPYAKLYRRAGEILAAGKEIRVALVTVEKCGKDYRRYNAPTTEEIGIIIEGDGEIRAPRHVMLETREGDLQEITDMHSAYFPLRYPLFFPYGSQQWEPTFKTLAKTPKKVSQLEWFAYLLFKRPGQLNHILLGRALHQELVCDMYACVEKGRLDFIRYHQAELRVDLYHSNVESLDGAENSSKTKVLLPSTFIGGPRAMTQLYQDAMALVREIGHPSLFITMTANPRWPEIQALIPPGDDPVDHPTIVARVFYLKVKYLMFQLLKKSRLGKVVSYVSTIEFQKRGYPHIHLMLTLDENSKPHAPADVDRLVSAELPDPLEEPDLYEIVTTSMLHGPCKGRSCFVEGKC</sequence>
<dbReference type="Pfam" id="PF14214">
    <property type="entry name" value="Helitron_like_N"/>
    <property type="match status" value="1"/>
</dbReference>
<accession>A0A2N5TK96</accession>
<feature type="domain" description="Helitron helicase-like" evidence="1">
    <location>
        <begin position="243"/>
        <end position="421"/>
    </location>
</feature>
<dbReference type="AlphaFoldDB" id="A0A2N5TK96"/>
<protein>
    <recommendedName>
        <fullName evidence="1">Helitron helicase-like domain-containing protein</fullName>
    </recommendedName>
</protein>
<dbReference type="PANTHER" id="PTHR45786:SF74">
    <property type="entry name" value="ATP-DEPENDENT DNA HELICASE"/>
    <property type="match status" value="1"/>
</dbReference>